<evidence type="ECO:0008006" key="3">
    <source>
        <dbReference type="Google" id="ProtNLM"/>
    </source>
</evidence>
<evidence type="ECO:0000313" key="2">
    <source>
        <dbReference type="Proteomes" id="UP000317257"/>
    </source>
</evidence>
<dbReference type="AlphaFoldDB" id="A0A5C6G240"/>
<protein>
    <recommendedName>
        <fullName evidence="3">P-loop containing nucleoside triphosphate hydrolase protein</fullName>
    </recommendedName>
</protein>
<sequence length="422" mass="46403">MDFDKERVIQRHSVLLSQVTTDSTFQKLGCSPLLTVAALRLAQQQRSLISQYGLLARVMRTTSQQTTQDWNNASESRLFFNTSVPSSTFICGSQGSGKSYTLSCLLENCLAPSDATVLPRPLTCLLFHYDEFISDNAGSPCEAAFLASVPGIKVRVLCSPTNIATIKKTYSQLKVDVQPLQIRESNLNTKRMLDLMAVNQDDTAVPLYIHIVHRILREMRIQQQNTGGSFNYGLFKSKVAEADLTAAQLAPLSQRLSVLESFMPKAKGVGTEWSNEYMSTSPESTTLTNTILSTVRLQRHLGVRIIIATQEPTISPSLLDLCSVTIIHRFTSPAWIHALRAHTTLRLASEDITADAASKAQDRIFQIIVRLNTGEALVFAPNAAVGMKNKGKIAQLLLGSAYLEVKIRARLSNDGGESLMAN</sequence>
<name>A0A5C6G240_METRR</name>
<dbReference type="Proteomes" id="UP000317257">
    <property type="component" value="Unassembled WGS sequence"/>
</dbReference>
<comment type="caution">
    <text evidence="1">The sequence shown here is derived from an EMBL/GenBank/DDBJ whole genome shotgun (WGS) entry which is preliminary data.</text>
</comment>
<dbReference type="SUPFAM" id="SSF52540">
    <property type="entry name" value="P-loop containing nucleoside triphosphate hydrolases"/>
    <property type="match status" value="1"/>
</dbReference>
<dbReference type="InterPro" id="IPR027417">
    <property type="entry name" value="P-loop_NTPase"/>
</dbReference>
<organism evidence="1 2">
    <name type="scientific">Metarhizium rileyi (strain RCEF 4871)</name>
    <name type="common">Nomuraea rileyi</name>
    <dbReference type="NCBI Taxonomy" id="1649241"/>
    <lineage>
        <taxon>Eukaryota</taxon>
        <taxon>Fungi</taxon>
        <taxon>Dikarya</taxon>
        <taxon>Ascomycota</taxon>
        <taxon>Pezizomycotina</taxon>
        <taxon>Sordariomycetes</taxon>
        <taxon>Hypocreomycetidae</taxon>
        <taxon>Hypocreales</taxon>
        <taxon>Clavicipitaceae</taxon>
        <taxon>Metarhizium</taxon>
    </lineage>
</organism>
<evidence type="ECO:0000313" key="1">
    <source>
        <dbReference type="EMBL" id="TWU70508.1"/>
    </source>
</evidence>
<proteinExistence type="predicted"/>
<dbReference type="Gene3D" id="3.40.50.300">
    <property type="entry name" value="P-loop containing nucleotide triphosphate hydrolases"/>
    <property type="match status" value="1"/>
</dbReference>
<dbReference type="EMBL" id="SBHS01000078">
    <property type="protein sequence ID" value="TWU70508.1"/>
    <property type="molecule type" value="Genomic_DNA"/>
</dbReference>
<gene>
    <name evidence="1" type="ORF">ED733_000678</name>
</gene>
<accession>A0A5C6G240</accession>
<reference evidence="2" key="1">
    <citation type="submission" date="2018-12" db="EMBL/GenBank/DDBJ databases">
        <title>The complete genome of Metarhizium rileyi, a key fungal pathogen of Lepidoptera.</title>
        <authorList>
            <person name="Binneck E."/>
            <person name="Lastra C.C.L."/>
            <person name="Sosa-Gomez D.R."/>
        </authorList>
    </citation>
    <scope>NUCLEOTIDE SEQUENCE [LARGE SCALE GENOMIC DNA]</scope>
    <source>
        <strain evidence="2">Cep018-CH2</strain>
    </source>
</reference>